<keyword evidence="3" id="KW-1185">Reference proteome</keyword>
<name>A0ABT2EKX3_9BACT</name>
<dbReference type="Pfam" id="PF13620">
    <property type="entry name" value="CarboxypepD_reg"/>
    <property type="match status" value="1"/>
</dbReference>
<dbReference type="PANTHER" id="PTHR23303">
    <property type="entry name" value="CARBOXYPEPTIDASE REGULATORY REGION-CONTAINING"/>
    <property type="match status" value="1"/>
</dbReference>
<accession>A0ABT2EKX3</accession>
<gene>
    <name evidence="2" type="ORF">M2350_000986</name>
</gene>
<organism evidence="2 3">
    <name type="scientific">Candidatus Fervidibacter sacchari</name>
    <dbReference type="NCBI Taxonomy" id="1448929"/>
    <lineage>
        <taxon>Bacteria</taxon>
        <taxon>Candidatus Fervidibacterota</taxon>
        <taxon>Candidatus Fervidibacter</taxon>
    </lineage>
</organism>
<sequence>MPGGAGSAFTDEKGRFTLKDLLPGKYRVFAVVNNLIRTNIATVEVNADKPAFVELKVLPLTSLVRGQVVTTEGNPIANAEVTFVMAKGWNTVFKVQTDTNGNFEIRNLPAGLYYIIAEAKGRAKIFAGKFEFEPEKVHDGIRITLPKAATIVGKVVTPKGKQVPAYAIVRTTEPNADLYLPAEGGVTNAFARVGADGTYRLINLAPGTYTLRLVVEGEVVDKVTVTVKEGETVTTPPLRLK</sequence>
<evidence type="ECO:0008006" key="4">
    <source>
        <dbReference type="Google" id="ProtNLM"/>
    </source>
</evidence>
<dbReference type="Proteomes" id="UP001204798">
    <property type="component" value="Unassembled WGS sequence"/>
</dbReference>
<dbReference type="InterPro" id="IPR013784">
    <property type="entry name" value="Carb-bd-like_fold"/>
</dbReference>
<evidence type="ECO:0000256" key="1">
    <source>
        <dbReference type="ARBA" id="ARBA00022729"/>
    </source>
</evidence>
<comment type="caution">
    <text evidence="2">The sequence shown here is derived from an EMBL/GenBank/DDBJ whole genome shotgun (WGS) entry which is preliminary data.</text>
</comment>
<evidence type="ECO:0000313" key="2">
    <source>
        <dbReference type="EMBL" id="MCS3918586.1"/>
    </source>
</evidence>
<keyword evidence="1" id="KW-0732">Signal</keyword>
<dbReference type="SUPFAM" id="SSF49452">
    <property type="entry name" value="Starch-binding domain-like"/>
    <property type="match status" value="2"/>
</dbReference>
<protein>
    <recommendedName>
        <fullName evidence="4">Carboxypeptidase regulatory-like domain-containing protein</fullName>
    </recommendedName>
</protein>
<dbReference type="EMBL" id="JANUCP010000002">
    <property type="protein sequence ID" value="MCS3918586.1"/>
    <property type="molecule type" value="Genomic_DNA"/>
</dbReference>
<dbReference type="PANTHER" id="PTHR23303:SF14">
    <property type="entry name" value="BOS COMPLEX SUBUNIT NOMO1-RELATED"/>
    <property type="match status" value="1"/>
</dbReference>
<dbReference type="RefSeq" id="WP_259094566.1">
    <property type="nucleotide sequence ID" value="NZ_CP130454.1"/>
</dbReference>
<dbReference type="InterPro" id="IPR008969">
    <property type="entry name" value="CarboxyPept-like_regulatory"/>
</dbReference>
<evidence type="ECO:0000313" key="3">
    <source>
        <dbReference type="Proteomes" id="UP001204798"/>
    </source>
</evidence>
<proteinExistence type="predicted"/>
<dbReference type="InterPro" id="IPR051417">
    <property type="entry name" value="SDr/BOS_complex"/>
</dbReference>
<dbReference type="Gene3D" id="2.60.40.1120">
    <property type="entry name" value="Carboxypeptidase-like, regulatory domain"/>
    <property type="match status" value="3"/>
</dbReference>
<dbReference type="SUPFAM" id="SSF49464">
    <property type="entry name" value="Carboxypeptidase regulatory domain-like"/>
    <property type="match status" value="1"/>
</dbReference>
<reference evidence="2 3" key="1">
    <citation type="submission" date="2022-08" db="EMBL/GenBank/DDBJ databases">
        <title>Bacterial and archaeal communities from various locations to study Microbial Dark Matter (Phase II).</title>
        <authorList>
            <person name="Stepanauskas R."/>
        </authorList>
    </citation>
    <scope>NUCLEOTIDE SEQUENCE [LARGE SCALE GENOMIC DNA]</scope>
    <source>
        <strain evidence="2 3">PD1</strain>
    </source>
</reference>